<comment type="caution">
    <text evidence="9">The sequence shown here is derived from an EMBL/GenBank/DDBJ whole genome shotgun (WGS) entry which is preliminary data.</text>
</comment>
<dbReference type="RefSeq" id="WP_042056520.1">
    <property type="nucleotide sequence ID" value="NZ_BAND01000015.1"/>
</dbReference>
<dbReference type="PANTHER" id="PTHR33938:SF15">
    <property type="entry name" value="FERULOYL ESTERASE B-RELATED"/>
    <property type="match status" value="1"/>
</dbReference>
<sequence>MSRWRTTRKGLFAAVGILFAGLVTGHGARAATACSPASLGGIVGQDARIRGIGDWGARNLDMPERGAEIRNVDGAIFCVVTGDMALGTHESGRANFAGLLPQRWNGKILQVGCGGNCGTVFLGAAPLGWVARGYAIWATDDGHVAKPSPSPRLWSVSESSWARTADGEPDHAKQAAFFFGAVHQLAERARQWTAAYYGSRPAFAYFSGCSDGGREALVEAERYPDDFDGILAGDPYFDIEGEAISALAGVLAQMRAPDAALTDEQWHLADKVILDRCDTADGVKDGLIQNPARCDFSAVRDLPRCAGHDDGQCFTTAQAQALDSALSAMTDGSGRAVYPGFPASGLAQGGPMVDNMRYWLGFSTVPGGWHDPASQPQAWYYGNQTMRYLGGVDDPGLRFAGAGGGLHAVVTDEMLARLHRAVGAGDGTDESALDAFFRSGHRLILYHGLSDGDITPYRTLNFYRGLARRLGGYETLRQHAVLFAVPGMAHCGGGPGPSVFGQSGLAARAADPGTDILASLDDWVRKSRPPLRLDAAHEDETRPRPVTDRTMPLCPFPQMARYMGQGDVKDARNWRCEAQDRRMLMTGTAGRVAGYDP</sequence>
<keyword evidence="7" id="KW-1015">Disulfide bond</keyword>
<dbReference type="SUPFAM" id="SSF53474">
    <property type="entry name" value="alpha/beta-Hydrolases"/>
    <property type="match status" value="1"/>
</dbReference>
<keyword evidence="3" id="KW-0479">Metal-binding</keyword>
<dbReference type="GO" id="GO:0052689">
    <property type="term" value="F:carboxylic ester hydrolase activity"/>
    <property type="evidence" value="ECO:0007669"/>
    <property type="project" value="UniProtKB-KW"/>
</dbReference>
<feature type="region of interest" description="Disordered" evidence="8">
    <location>
        <begin position="531"/>
        <end position="551"/>
    </location>
</feature>
<evidence type="ECO:0000256" key="5">
    <source>
        <dbReference type="ARBA" id="ARBA00022801"/>
    </source>
</evidence>
<protein>
    <submittedName>
        <fullName evidence="9">Tannase and feruloyl esterase</fullName>
    </submittedName>
</protein>
<evidence type="ECO:0000313" key="9">
    <source>
        <dbReference type="EMBL" id="GAJ28172.1"/>
    </source>
</evidence>
<evidence type="ECO:0000256" key="6">
    <source>
        <dbReference type="ARBA" id="ARBA00022837"/>
    </source>
</evidence>
<accession>A0A023D219</accession>
<evidence type="ECO:0000256" key="3">
    <source>
        <dbReference type="ARBA" id="ARBA00022723"/>
    </source>
</evidence>
<evidence type="ECO:0000256" key="2">
    <source>
        <dbReference type="ARBA" id="ARBA00022487"/>
    </source>
</evidence>
<evidence type="ECO:0000256" key="8">
    <source>
        <dbReference type="SAM" id="MobiDB-lite"/>
    </source>
</evidence>
<dbReference type="AlphaFoldDB" id="A0A023D219"/>
<feature type="compositionally biased region" description="Basic and acidic residues" evidence="8">
    <location>
        <begin position="534"/>
        <end position="547"/>
    </location>
</feature>
<dbReference type="GO" id="GO:0046872">
    <property type="term" value="F:metal ion binding"/>
    <property type="evidence" value="ECO:0007669"/>
    <property type="project" value="UniProtKB-KW"/>
</dbReference>
<evidence type="ECO:0000256" key="7">
    <source>
        <dbReference type="ARBA" id="ARBA00023157"/>
    </source>
</evidence>
<reference evidence="9 10" key="2">
    <citation type="journal article" date="2014" name="FEMS Microbiol. Lett.">
        <title>Draft genomic DNA sequence of the facultatively methylotrophic bacterium Acidomonas methanolica type strain MB58.</title>
        <authorList>
            <person name="Higashiura N."/>
            <person name="Hadano H."/>
            <person name="Hirakawa H."/>
            <person name="Matsutani M."/>
            <person name="Takabe S."/>
            <person name="Matsushita K."/>
            <person name="Azuma Y."/>
        </authorList>
    </citation>
    <scope>NUCLEOTIDE SEQUENCE [LARGE SCALE GENOMIC DNA]</scope>
    <source>
        <strain evidence="9 10">MB58</strain>
    </source>
</reference>
<dbReference type="EMBL" id="BAND01000015">
    <property type="protein sequence ID" value="GAJ28172.1"/>
    <property type="molecule type" value="Genomic_DNA"/>
</dbReference>
<evidence type="ECO:0000313" key="10">
    <source>
        <dbReference type="Proteomes" id="UP000019760"/>
    </source>
</evidence>
<dbReference type="InterPro" id="IPR011118">
    <property type="entry name" value="Tannase/feruloyl_esterase"/>
</dbReference>
<dbReference type="Proteomes" id="UP000019760">
    <property type="component" value="Unassembled WGS sequence"/>
</dbReference>
<proteinExistence type="inferred from homology"/>
<comment type="similarity">
    <text evidence="1">Belongs to the tannase family.</text>
</comment>
<evidence type="ECO:0000256" key="4">
    <source>
        <dbReference type="ARBA" id="ARBA00022729"/>
    </source>
</evidence>
<evidence type="ECO:0000256" key="1">
    <source>
        <dbReference type="ARBA" id="ARBA00006249"/>
    </source>
</evidence>
<dbReference type="OrthoDB" id="7197884at2"/>
<dbReference type="PANTHER" id="PTHR33938">
    <property type="entry name" value="FERULOYL ESTERASE B-RELATED"/>
    <property type="match status" value="1"/>
</dbReference>
<keyword evidence="2" id="KW-0719">Serine esterase</keyword>
<name>A0A023D219_ACIMT</name>
<keyword evidence="6" id="KW-0106">Calcium</keyword>
<keyword evidence="10" id="KW-1185">Reference proteome</keyword>
<dbReference type="InterPro" id="IPR029058">
    <property type="entry name" value="AB_hydrolase_fold"/>
</dbReference>
<dbReference type="Pfam" id="PF07519">
    <property type="entry name" value="Tannase"/>
    <property type="match status" value="1"/>
</dbReference>
<organism evidence="9 10">
    <name type="scientific">Acidomonas methanolica NBRC 104435</name>
    <dbReference type="NCBI Taxonomy" id="1231351"/>
    <lineage>
        <taxon>Bacteria</taxon>
        <taxon>Pseudomonadati</taxon>
        <taxon>Pseudomonadota</taxon>
        <taxon>Alphaproteobacteria</taxon>
        <taxon>Acetobacterales</taxon>
        <taxon>Acetobacteraceae</taxon>
        <taxon>Acidomonas</taxon>
    </lineage>
</organism>
<keyword evidence="4" id="KW-0732">Signal</keyword>
<gene>
    <name evidence="9" type="ORF">Amme_015_039</name>
</gene>
<keyword evidence="5" id="KW-0378">Hydrolase</keyword>
<reference evidence="10" key="1">
    <citation type="journal article" date="2014" name="FEMS Microbiol. Lett.">
        <title>Draft Genomic DNA Sequence of the Facultatively Methylotrophic Bacterium Acidomonas methanolica type strain MB58.</title>
        <authorList>
            <person name="Higashiura N."/>
            <person name="Hadano H."/>
            <person name="Hirakawa H."/>
            <person name="Matsutani M."/>
            <person name="Takabe S."/>
            <person name="Matsushita K."/>
            <person name="Azuma Y."/>
        </authorList>
    </citation>
    <scope>NUCLEOTIDE SEQUENCE [LARGE SCALE GENOMIC DNA]</scope>
    <source>
        <strain evidence="10">MB58</strain>
    </source>
</reference>